<comment type="caution">
    <text evidence="1">The sequence shown here is derived from an EMBL/GenBank/DDBJ whole genome shotgun (WGS) entry which is preliminary data.</text>
</comment>
<protein>
    <recommendedName>
        <fullName evidence="3">Cytoplasmic protein</fullName>
    </recommendedName>
</protein>
<proteinExistence type="predicted"/>
<dbReference type="PIRSF" id="PIRSF031551">
    <property type="entry name" value="DUF1706"/>
    <property type="match status" value="1"/>
</dbReference>
<dbReference type="Proteomes" id="UP000037239">
    <property type="component" value="Unassembled WGS sequence"/>
</dbReference>
<dbReference type="Pfam" id="PF08020">
    <property type="entry name" value="DUF1706"/>
    <property type="match status" value="1"/>
</dbReference>
<evidence type="ECO:0000313" key="2">
    <source>
        <dbReference type="Proteomes" id="UP000037239"/>
    </source>
</evidence>
<organism evidence="1 2">
    <name type="scientific">Bifidobacterium animalis subsp. animalis MCC 0483</name>
    <dbReference type="NCBI Taxonomy" id="1365955"/>
    <lineage>
        <taxon>Bacteria</taxon>
        <taxon>Bacillati</taxon>
        <taxon>Actinomycetota</taxon>
        <taxon>Actinomycetes</taxon>
        <taxon>Bifidobacteriales</taxon>
        <taxon>Bifidobacteriaceae</taxon>
        <taxon>Bifidobacterium</taxon>
    </lineage>
</organism>
<accession>A0AB34T686</accession>
<evidence type="ECO:0008006" key="3">
    <source>
        <dbReference type="Google" id="ProtNLM"/>
    </source>
</evidence>
<dbReference type="Gene3D" id="1.20.120.450">
    <property type="entry name" value="dinb family like domain"/>
    <property type="match status" value="1"/>
</dbReference>
<dbReference type="InterPro" id="IPR012550">
    <property type="entry name" value="DUF1706"/>
</dbReference>
<evidence type="ECO:0000313" key="1">
    <source>
        <dbReference type="EMBL" id="KOA47842.1"/>
    </source>
</evidence>
<dbReference type="EMBL" id="AWFK01000021">
    <property type="protein sequence ID" value="KOA47842.1"/>
    <property type="molecule type" value="Genomic_DNA"/>
</dbReference>
<gene>
    <name evidence="1" type="ORF">BAAM0483_09215</name>
</gene>
<sequence length="177" mass="21110">MATYESGTDLVDAIMKKGDKFIAEFEDIPEQDWDELLPEADARTPRQMLAYQLGWMGLLLDWEHSEEEGHVMHMPAPGYSWDQLGELYEMFYETWRNATPDQMIETFNEQISYLCWMITAFSQEELFEPGQRQWASSTPSAWPVWKWIHVNTVAPFTSFRMKIRRWKREMARRDVIE</sequence>
<dbReference type="AlphaFoldDB" id="A0AB34T686"/>
<reference evidence="1 2" key="1">
    <citation type="journal article" date="2015" name="Int J Genomics">
        <title>Comparative Genomics Revealed Genetic Diversity and Species/Strain-Level Differences in Carbohydrate Metabolism of Three Probiotic Bifidobacterial Species.</title>
        <authorList>
            <person name="Odamaki T."/>
            <person name="Horigome A."/>
            <person name="Sugahara H."/>
            <person name="Hashikura N."/>
            <person name="Minami J."/>
            <person name="Xiao J.Z."/>
            <person name="Abe F."/>
        </authorList>
    </citation>
    <scope>NUCLEOTIDE SEQUENCE [LARGE SCALE GENOMIC DNA]</scope>
    <source>
        <strain evidence="1 2">MCC 0483</strain>
    </source>
</reference>
<dbReference type="PANTHER" id="PTHR40658:SF3">
    <property type="entry name" value="CLBS_DFSB FAMILY FOUR-HELIX BUNDLE PROTEIN"/>
    <property type="match status" value="1"/>
</dbReference>
<dbReference type="RefSeq" id="WP_052826757.1">
    <property type="nucleotide sequence ID" value="NZ_AWFK01000021.1"/>
</dbReference>
<name>A0AB34T686_9BIFI</name>
<dbReference type="PANTHER" id="PTHR40658">
    <property type="match status" value="1"/>
</dbReference>
<dbReference type="InterPro" id="IPR034660">
    <property type="entry name" value="DinB/YfiT-like"/>
</dbReference>